<dbReference type="OrthoDB" id="9808944at2"/>
<sequence>MYQMRYEDIMEDDQMGARERESILFDRCIKMLRAAQKAGPSTREAYEAVAFTRKLWIILIEDLGLAENALPTDLKASLISIGFFILKEIQRLENGETADFDTLVEISESIRDGLATNPEKSKND</sequence>
<dbReference type="NCBIfam" id="NF009434">
    <property type="entry name" value="PRK12793.1"/>
    <property type="match status" value="1"/>
</dbReference>
<evidence type="ECO:0000313" key="1">
    <source>
        <dbReference type="EMBL" id="OLY43412.1"/>
    </source>
</evidence>
<dbReference type="Proteomes" id="UP000187344">
    <property type="component" value="Unassembled WGS sequence"/>
</dbReference>
<dbReference type="InterPro" id="IPR010845">
    <property type="entry name" value="FlaF"/>
</dbReference>
<accession>A0A1R0F941</accession>
<reference evidence="1 2" key="1">
    <citation type="submission" date="2016-12" db="EMBL/GenBank/DDBJ databases">
        <title>Comparative genomics of Bartonella apis.</title>
        <authorList>
            <person name="Engel P."/>
        </authorList>
    </citation>
    <scope>NUCLEOTIDE SEQUENCE [LARGE SCALE GENOMIC DNA]</scope>
    <source>
        <strain evidence="1 2">PEB0149</strain>
    </source>
</reference>
<dbReference type="RefSeq" id="WP_075870274.1">
    <property type="nucleotide sequence ID" value="NZ_CALYQA010000001.1"/>
</dbReference>
<name>A0A1R0F941_9HYPH</name>
<comment type="caution">
    <text evidence="1">The sequence shown here is derived from an EMBL/GenBank/DDBJ whole genome shotgun (WGS) entry which is preliminary data.</text>
</comment>
<keyword evidence="2" id="KW-1185">Reference proteome</keyword>
<dbReference type="EMBL" id="LXYT01000002">
    <property type="protein sequence ID" value="OLY43412.1"/>
    <property type="molecule type" value="Genomic_DNA"/>
</dbReference>
<proteinExistence type="predicted"/>
<keyword evidence="1" id="KW-0966">Cell projection</keyword>
<protein>
    <submittedName>
        <fullName evidence="1">Flagellar protein FlaF</fullName>
    </submittedName>
</protein>
<dbReference type="Pfam" id="PF07309">
    <property type="entry name" value="FlaF"/>
    <property type="match status" value="1"/>
</dbReference>
<keyword evidence="1" id="KW-0969">Cilium</keyword>
<organism evidence="1 2">
    <name type="scientific">Bartonella apis</name>
    <dbReference type="NCBI Taxonomy" id="1686310"/>
    <lineage>
        <taxon>Bacteria</taxon>
        <taxon>Pseudomonadati</taxon>
        <taxon>Pseudomonadota</taxon>
        <taxon>Alphaproteobacteria</taxon>
        <taxon>Hyphomicrobiales</taxon>
        <taxon>Bartonellaceae</taxon>
        <taxon>Bartonella</taxon>
    </lineage>
</organism>
<dbReference type="GO" id="GO:0044781">
    <property type="term" value="P:bacterial-type flagellum organization"/>
    <property type="evidence" value="ECO:0007669"/>
    <property type="project" value="InterPro"/>
</dbReference>
<keyword evidence="1" id="KW-0282">Flagellum</keyword>
<dbReference type="AlphaFoldDB" id="A0A1R0F941"/>
<gene>
    <name evidence="1" type="ORF">PEB0149_008390</name>
</gene>
<evidence type="ECO:0000313" key="2">
    <source>
        <dbReference type="Proteomes" id="UP000187344"/>
    </source>
</evidence>